<feature type="compositionally biased region" description="Basic and acidic residues" evidence="4">
    <location>
        <begin position="620"/>
        <end position="630"/>
    </location>
</feature>
<sequence length="1636" mass="191678">MIYDFQFEEIKKRWNCNNVNEKYCEKDFYLQTNSTFRSGLHWLCGSKHVKVNLEKVKHFHSLGANLNLQTDSQNKSTPLDLLCYKRHLTKEIEKCIFYLIENGSNVFLNESPLGHQRGVGLYLKNNFPFNFNDSFFKIYLALHKNVDNQQTSTENKKDIKENENMKNQNFKTTTTTTTTTTTNTTKQSSRLSFSIFDLLTKKQINLIQNKNKRKKQTEKAEKHTKEMLKIHKNVELHFGISSLHLIFLLINQNQIRIKNLRIIEKLITSKIIETNCQMILNLTPLHILCLSKTKNIELTLNLIEIYYENKGKITSKNDFGQNALMLYFLQQNKSMRIIESLISKGIKINDQDSKGKSLLFYLFIRKKNSKIFLKKKKQKTESHKENENENKIEKEKEKEKQTATELEAINYEIIKYLIQNGINVNLLDNNQNTILHYICNQKNQNLKIMKLLLSSTNININQKNKQKSTALHLLCLNKYFKNKELYFQSIKLLIDFKAESNIFNHLQKNCLQLICSNPNCSIKILQYLISKGCDLNSKTNNKSQMNCFHLYCLQTKIKTKILKFIINNGKIKLNKREKDEGLTGLEIICKYSDLKRIKYEEIFDFLLQNINKCFNNSNDNKNKNNSDHNHIKINSSNNDTNSNSNTNNKNNTNNNNININSNSNNNSNSNRDSNSNESINDNNTLSEDNKTDNSSLNINTKNISENQYNSNTNESTNDNKSTNNTSANSNTNKKNKKQFCTPLHFLCNKFKLNLIAINCLIQSGVDVNYEDRLKNTAFHNICQRRDINIEMIEFFLNCGANFNHENKYGITPFTSLFLNDLVNPPYQLIQYLLNKYNTNKYNKNKQKIINKTDEMNKLINTNEKFSNNMDQNSNSKININYQDHIYGDTILHKIFKKNYIVDFSIEYLNFLIGNGFDLNIANKENEPAYFYLGKNLNDLQILQTIIKKKLIDLGLQTYNNETIIHFFLNHQYPKIINENIFTLVNYFVNNISADLINVQDSLHQNSILHLLCQYKDNVNGNKTPQYDINGNKNNQNNHKADLFTIFKTMLKKFKKKLDFNLKNKKNLTALHIFMERNNKSCLKYLKLIEFLIKNTDLNLQDNSKQTTLHTYLHLNQSPKYEVIKLFIENGVDLNLQNNQNQTALHLFLINIVTKQQINILKLFLENGSDINLQDINLQTAFHYFIIPRRNKSSEALGLFLKYKADLLLRDKINNWNVFEYCFFKRKDSLRLKNKMRLINYYLSNYQPTEYSKVFANVVKNIISRPLNAKSDLFFALVKNILKEDFDETLLINSFGYYTGRTHKLPNCETLEFVKCIISKGLDVNTKLKNGETLLHIFVKKDFDRDSFNLLVNKGIDINALNQAKQNVLLSSCRFSWLRLDDFKYLVERGVNPYLKDSSNKSIIDLLLLKSGCYPIINYLLTELNYKIDKKKPNQIFIYTPHFQSLKTSNNSFKLIKLLQQHGSDINYSCKHYQNTPLHLLISGYALSVEKLQFFIQNGANPNLKNHLGDTPFLVYLKRHYIEDTIIKFMLKQNININDYNNTNNSAIHYMCKHRKPEYTRIKLLIKNNISINFLNKSNENPILICSNRRDQNNFEKKLHYLIKNKSKLNFRDYSHGRTVLHNICYYLIQDGIKALD</sequence>
<organism evidence="5 6">
    <name type="scientific">Anaeramoeba flamelloides</name>
    <dbReference type="NCBI Taxonomy" id="1746091"/>
    <lineage>
        <taxon>Eukaryota</taxon>
        <taxon>Metamonada</taxon>
        <taxon>Anaeramoebidae</taxon>
        <taxon>Anaeramoeba</taxon>
    </lineage>
</organism>
<evidence type="ECO:0000256" key="1">
    <source>
        <dbReference type="ARBA" id="ARBA00022737"/>
    </source>
</evidence>
<feature type="compositionally biased region" description="Low complexity" evidence="4">
    <location>
        <begin position="632"/>
        <end position="683"/>
    </location>
</feature>
<feature type="repeat" description="ANK" evidence="3">
    <location>
        <begin position="1139"/>
        <end position="1175"/>
    </location>
</feature>
<feature type="compositionally biased region" description="Basic and acidic residues" evidence="4">
    <location>
        <begin position="379"/>
        <end position="399"/>
    </location>
</feature>
<feature type="repeat" description="ANK" evidence="3">
    <location>
        <begin position="1103"/>
        <end position="1138"/>
    </location>
</feature>
<dbReference type="PANTHER" id="PTHR24126">
    <property type="entry name" value="ANKYRIN REPEAT, PH AND SEC7 DOMAIN CONTAINING PROTEIN SECG-RELATED"/>
    <property type="match status" value="1"/>
</dbReference>
<reference evidence="5" key="1">
    <citation type="submission" date="2022-08" db="EMBL/GenBank/DDBJ databases">
        <title>Novel sulphate-reducing endosymbionts in the free-living metamonad Anaeramoeba.</title>
        <authorList>
            <person name="Jerlstrom-Hultqvist J."/>
            <person name="Cepicka I."/>
            <person name="Gallot-Lavallee L."/>
            <person name="Salas-Leiva D."/>
            <person name="Curtis B.A."/>
            <person name="Zahonova K."/>
            <person name="Pipaliya S."/>
            <person name="Dacks J."/>
            <person name="Roger A.J."/>
        </authorList>
    </citation>
    <scope>NUCLEOTIDE SEQUENCE</scope>
    <source>
        <strain evidence="5">Busselton2</strain>
    </source>
</reference>
<evidence type="ECO:0000313" key="5">
    <source>
        <dbReference type="EMBL" id="KAJ3426932.1"/>
    </source>
</evidence>
<feature type="region of interest" description="Disordered" evidence="4">
    <location>
        <begin position="619"/>
        <end position="734"/>
    </location>
</feature>
<dbReference type="InterPro" id="IPR002110">
    <property type="entry name" value="Ankyrin_rpt"/>
</dbReference>
<feature type="compositionally biased region" description="Low complexity" evidence="4">
    <location>
        <begin position="709"/>
        <end position="732"/>
    </location>
</feature>
<dbReference type="SUPFAM" id="SSF48403">
    <property type="entry name" value="Ankyrin repeat"/>
    <property type="match status" value="5"/>
</dbReference>
<feature type="compositionally biased region" description="Low complexity" evidence="4">
    <location>
        <begin position="172"/>
        <end position="183"/>
    </location>
</feature>
<evidence type="ECO:0000313" key="6">
    <source>
        <dbReference type="Proteomes" id="UP001146793"/>
    </source>
</evidence>
<dbReference type="EMBL" id="JANTQA010000063">
    <property type="protein sequence ID" value="KAJ3426932.1"/>
    <property type="molecule type" value="Genomic_DNA"/>
</dbReference>
<feature type="compositionally biased region" description="Polar residues" evidence="4">
    <location>
        <begin position="692"/>
        <end position="708"/>
    </location>
</feature>
<feature type="region of interest" description="Disordered" evidence="4">
    <location>
        <begin position="150"/>
        <end position="183"/>
    </location>
</feature>
<keyword evidence="1" id="KW-0677">Repeat</keyword>
<name>A0AAV7YG71_9EUKA</name>
<gene>
    <name evidence="5" type="ORF">M0812_26505</name>
</gene>
<evidence type="ECO:0000256" key="4">
    <source>
        <dbReference type="SAM" id="MobiDB-lite"/>
    </source>
</evidence>
<feature type="region of interest" description="Disordered" evidence="4">
    <location>
        <begin position="375"/>
        <end position="399"/>
    </location>
</feature>
<feature type="compositionally biased region" description="Basic and acidic residues" evidence="4">
    <location>
        <begin position="154"/>
        <end position="164"/>
    </location>
</feature>
<dbReference type="SMART" id="SM00248">
    <property type="entry name" value="ANK"/>
    <property type="match status" value="22"/>
</dbReference>
<evidence type="ECO:0000256" key="2">
    <source>
        <dbReference type="ARBA" id="ARBA00023043"/>
    </source>
</evidence>
<dbReference type="InterPro" id="IPR036770">
    <property type="entry name" value="Ankyrin_rpt-contain_sf"/>
</dbReference>
<keyword evidence="2 3" id="KW-0040">ANK repeat</keyword>
<evidence type="ECO:0000256" key="3">
    <source>
        <dbReference type="PROSITE-ProRule" id="PRU00023"/>
    </source>
</evidence>
<dbReference type="PROSITE" id="PS50088">
    <property type="entry name" value="ANK_REPEAT"/>
    <property type="match status" value="4"/>
</dbReference>
<feature type="repeat" description="ANK" evidence="3">
    <location>
        <begin position="738"/>
        <end position="772"/>
    </location>
</feature>
<feature type="repeat" description="ANK" evidence="3">
    <location>
        <begin position="1329"/>
        <end position="1362"/>
    </location>
</feature>
<dbReference type="Proteomes" id="UP001146793">
    <property type="component" value="Unassembled WGS sequence"/>
</dbReference>
<comment type="caution">
    <text evidence="5">The sequence shown here is derived from an EMBL/GenBank/DDBJ whole genome shotgun (WGS) entry which is preliminary data.</text>
</comment>
<proteinExistence type="predicted"/>
<protein>
    <submittedName>
        <fullName evidence="5">Ankyrin repeat-containing protein</fullName>
    </submittedName>
</protein>
<dbReference type="Gene3D" id="1.25.40.20">
    <property type="entry name" value="Ankyrin repeat-containing domain"/>
    <property type="match status" value="8"/>
</dbReference>
<dbReference type="Pfam" id="PF12796">
    <property type="entry name" value="Ank_2"/>
    <property type="match status" value="2"/>
</dbReference>
<accession>A0AAV7YG71</accession>